<evidence type="ECO:0000256" key="1">
    <source>
        <dbReference type="SAM" id="MobiDB-lite"/>
    </source>
</evidence>
<dbReference type="EMBL" id="AP027151">
    <property type="protein sequence ID" value="BDV42656.1"/>
    <property type="molecule type" value="Genomic_DNA"/>
</dbReference>
<feature type="chain" id="PRO_5045272412" description="Type IV conjugative transfer system protein TraV" evidence="2">
    <location>
        <begin position="20"/>
        <end position="165"/>
    </location>
</feature>
<evidence type="ECO:0008006" key="5">
    <source>
        <dbReference type="Google" id="ProtNLM"/>
    </source>
</evidence>
<name>A0ABN6VUW8_9BACT</name>
<evidence type="ECO:0000313" key="3">
    <source>
        <dbReference type="EMBL" id="BDV42656.1"/>
    </source>
</evidence>
<evidence type="ECO:0000313" key="4">
    <source>
        <dbReference type="Proteomes" id="UP001317705"/>
    </source>
</evidence>
<dbReference type="RefSeq" id="WP_282003248.1">
    <property type="nucleotide sequence ID" value="NZ_AP027151.1"/>
</dbReference>
<reference evidence="3 4" key="1">
    <citation type="submission" date="2022-12" db="EMBL/GenBank/DDBJ databases">
        <title>Polyphasic characterization of Geotalea uranireducens NIT-SL11 newly isolated from a complex of sewage sludge and microbially reduced graphene oxide.</title>
        <authorList>
            <person name="Xie L."/>
            <person name="Yoshida N."/>
            <person name="Meng L."/>
        </authorList>
    </citation>
    <scope>NUCLEOTIDE SEQUENCE [LARGE SCALE GENOMIC DNA]</scope>
    <source>
        <strain evidence="3 4">NIT-SL11</strain>
    </source>
</reference>
<protein>
    <recommendedName>
        <fullName evidence="5">Type IV conjugative transfer system protein TraV</fullName>
    </recommendedName>
</protein>
<gene>
    <name evidence="3" type="ORF">GURASL_15790</name>
</gene>
<dbReference type="PROSITE" id="PS51257">
    <property type="entry name" value="PROKAR_LIPOPROTEIN"/>
    <property type="match status" value="1"/>
</dbReference>
<accession>A0ABN6VUW8</accession>
<keyword evidence="2" id="KW-0732">Signal</keyword>
<organism evidence="3 4">
    <name type="scientific">Geotalea uraniireducens</name>
    <dbReference type="NCBI Taxonomy" id="351604"/>
    <lineage>
        <taxon>Bacteria</taxon>
        <taxon>Pseudomonadati</taxon>
        <taxon>Thermodesulfobacteriota</taxon>
        <taxon>Desulfuromonadia</taxon>
        <taxon>Geobacterales</taxon>
        <taxon>Geobacteraceae</taxon>
        <taxon>Geotalea</taxon>
    </lineage>
</organism>
<feature type="region of interest" description="Disordered" evidence="1">
    <location>
        <begin position="60"/>
        <end position="90"/>
    </location>
</feature>
<evidence type="ECO:0000256" key="2">
    <source>
        <dbReference type="SAM" id="SignalP"/>
    </source>
</evidence>
<dbReference type="Pfam" id="PF09676">
    <property type="entry name" value="TraV"/>
    <property type="match status" value="1"/>
</dbReference>
<sequence length="165" mass="17883">MKKTLILAGMLLMSGCALLNPYESSFSCPESYNGKCVSVQTAYSESSGLSVKAKDVVADQPHENCGPDTENPGACAESGKESAGANSSSKENGALTKYRAALFDKFTGLLKEPVTPVVAPPKTMRVLLLPYTGQDKEFYMLRYVYFFVDEPRWLLGDSVSSGEEE</sequence>
<feature type="signal peptide" evidence="2">
    <location>
        <begin position="1"/>
        <end position="19"/>
    </location>
</feature>
<dbReference type="Proteomes" id="UP001317705">
    <property type="component" value="Chromosome"/>
</dbReference>
<dbReference type="InterPro" id="IPR014118">
    <property type="entry name" value="T4SS_TraV"/>
</dbReference>
<proteinExistence type="predicted"/>
<keyword evidence="4" id="KW-1185">Reference proteome</keyword>